<gene>
    <name evidence="2" type="ORF">Faunusvirus4_3</name>
</gene>
<organism evidence="2">
    <name type="scientific">Faunusvirus sp</name>
    <dbReference type="NCBI Taxonomy" id="2487766"/>
    <lineage>
        <taxon>Viruses</taxon>
        <taxon>Varidnaviria</taxon>
        <taxon>Bamfordvirae</taxon>
        <taxon>Nucleocytoviricota</taxon>
        <taxon>Megaviricetes</taxon>
        <taxon>Imitervirales</taxon>
        <taxon>Mimiviridae</taxon>
    </lineage>
</organism>
<evidence type="ECO:0000256" key="1">
    <source>
        <dbReference type="SAM" id="Phobius"/>
    </source>
</evidence>
<protein>
    <submittedName>
        <fullName evidence="2">Uncharacterized protein</fullName>
    </submittedName>
</protein>
<reference evidence="2" key="1">
    <citation type="submission" date="2018-10" db="EMBL/GenBank/DDBJ databases">
        <title>Hidden diversity of soil giant viruses.</title>
        <authorList>
            <person name="Schulz F."/>
            <person name="Alteio L."/>
            <person name="Goudeau D."/>
            <person name="Ryan E.M."/>
            <person name="Malmstrom R.R."/>
            <person name="Blanchard J."/>
            <person name="Woyke T."/>
        </authorList>
    </citation>
    <scope>NUCLEOTIDE SEQUENCE</scope>
    <source>
        <strain evidence="2">FNV1</strain>
    </source>
</reference>
<keyword evidence="1" id="KW-0472">Membrane</keyword>
<feature type="transmembrane region" description="Helical" evidence="1">
    <location>
        <begin position="148"/>
        <end position="166"/>
    </location>
</feature>
<keyword evidence="1" id="KW-0812">Transmembrane</keyword>
<proteinExistence type="predicted"/>
<accession>A0A3G4ZW70</accession>
<evidence type="ECO:0000313" key="2">
    <source>
        <dbReference type="EMBL" id="AYV79162.1"/>
    </source>
</evidence>
<keyword evidence="1" id="KW-1133">Transmembrane helix</keyword>
<dbReference type="EMBL" id="MK072135">
    <property type="protein sequence ID" value="AYV79162.1"/>
    <property type="molecule type" value="Genomic_DNA"/>
</dbReference>
<sequence>MQTSFVSLAVICSVILYVDASQATISTRAFIIPYEQIYCPYSDNANGRFMLHIAFNTTNTDDKVTFITMTTARTAATCLGVITDPFRIDNIISSFSAINKSYSVIEQYIDNSDNYLCFVFINEEYHPVTINYNITAGCDITTKLNLTWLYVMLSVFFVMFLIVYFCNDTFKSWAR</sequence>
<name>A0A3G4ZW70_9VIRU</name>